<dbReference type="HOGENOM" id="CLU_017028_0_3_2"/>
<proteinExistence type="inferred from homology"/>
<keyword evidence="7" id="KW-1185">Reference proteome</keyword>
<dbReference type="CDD" id="cd00995">
    <property type="entry name" value="PBP2_NikA_DppA_OppA_like"/>
    <property type="match status" value="1"/>
</dbReference>
<dbReference type="Proteomes" id="UP000010846">
    <property type="component" value="Chromosome"/>
</dbReference>
<evidence type="ECO:0000256" key="4">
    <source>
        <dbReference type="SAM" id="MobiDB-lite"/>
    </source>
</evidence>
<dbReference type="OrthoDB" id="37176at2157"/>
<feature type="region of interest" description="Disordered" evidence="4">
    <location>
        <begin position="29"/>
        <end position="60"/>
    </location>
</feature>
<dbReference type="PROSITE" id="PS51257">
    <property type="entry name" value="PROKAR_LIPOPROTEIN"/>
    <property type="match status" value="1"/>
</dbReference>
<evidence type="ECO:0000313" key="7">
    <source>
        <dbReference type="Proteomes" id="UP000010846"/>
    </source>
</evidence>
<gene>
    <name evidence="6" type="ordered locus">Halru_3096</name>
</gene>
<feature type="compositionally biased region" description="Acidic residues" evidence="4">
    <location>
        <begin position="34"/>
        <end position="58"/>
    </location>
</feature>
<dbReference type="STRING" id="797302.Halru_3096"/>
<name>L0II51_HALRX</name>
<dbReference type="EMBL" id="CP003050">
    <property type="protein sequence ID" value="AGB17662.1"/>
    <property type="molecule type" value="Genomic_DNA"/>
</dbReference>
<comment type="similarity">
    <text evidence="1">Belongs to the bacterial solute-binding protein 5 family.</text>
</comment>
<evidence type="ECO:0000256" key="3">
    <source>
        <dbReference type="ARBA" id="ARBA00022729"/>
    </source>
</evidence>
<reference evidence="6" key="1">
    <citation type="submission" date="2011-09" db="EMBL/GenBank/DDBJ databases">
        <title>Complete sequence of Halovivax ruber XH-70.</title>
        <authorList>
            <consortium name="US DOE Joint Genome Institute"/>
            <person name="Lucas S."/>
            <person name="Han J."/>
            <person name="Lapidus A."/>
            <person name="Cheng J.-F."/>
            <person name="Goodwin L."/>
            <person name="Pitluck S."/>
            <person name="Peters L."/>
            <person name="Mikhailova N."/>
            <person name="Davenport K."/>
            <person name="Detter J.C."/>
            <person name="Han C."/>
            <person name="Tapia R."/>
            <person name="Land M."/>
            <person name="Hauser L."/>
            <person name="Kyrpides N."/>
            <person name="Ivanova N."/>
            <person name="Pagani I."/>
            <person name="Sproer C."/>
            <person name="Anderson I."/>
            <person name="Woyke T."/>
        </authorList>
    </citation>
    <scope>NUCLEOTIDE SEQUENCE</scope>
    <source>
        <strain evidence="6">XH-70</strain>
    </source>
</reference>
<dbReference type="GeneID" id="14378168"/>
<dbReference type="GO" id="GO:0015833">
    <property type="term" value="P:peptide transport"/>
    <property type="evidence" value="ECO:0007669"/>
    <property type="project" value="TreeGrafter"/>
</dbReference>
<dbReference type="InterPro" id="IPR018247">
    <property type="entry name" value="EF_Hand_1_Ca_BS"/>
</dbReference>
<keyword evidence="3" id="KW-0732">Signal</keyword>
<dbReference type="eggNOG" id="arCOG01534">
    <property type="taxonomic scope" value="Archaea"/>
</dbReference>
<dbReference type="AlphaFoldDB" id="L0II51"/>
<dbReference type="PROSITE" id="PS00018">
    <property type="entry name" value="EF_HAND_1"/>
    <property type="match status" value="1"/>
</dbReference>
<organism evidence="6 7">
    <name type="scientific">Halovivax ruber (strain DSM 18193 / JCM 13892 / XH-70)</name>
    <dbReference type="NCBI Taxonomy" id="797302"/>
    <lineage>
        <taxon>Archaea</taxon>
        <taxon>Methanobacteriati</taxon>
        <taxon>Methanobacteriota</taxon>
        <taxon>Stenosarchaea group</taxon>
        <taxon>Halobacteria</taxon>
        <taxon>Halobacteriales</taxon>
        <taxon>Natrialbaceae</taxon>
        <taxon>Halovivax</taxon>
    </lineage>
</organism>
<dbReference type="GO" id="GO:0043190">
    <property type="term" value="C:ATP-binding cassette (ABC) transporter complex"/>
    <property type="evidence" value="ECO:0007669"/>
    <property type="project" value="InterPro"/>
</dbReference>
<dbReference type="KEGG" id="hru:Halru_3096"/>
<dbReference type="SUPFAM" id="SSF53850">
    <property type="entry name" value="Periplasmic binding protein-like II"/>
    <property type="match status" value="1"/>
</dbReference>
<keyword evidence="2" id="KW-0813">Transport</keyword>
<dbReference type="InterPro" id="IPR039424">
    <property type="entry name" value="SBP_5"/>
</dbReference>
<dbReference type="PIRSF" id="PIRSF002741">
    <property type="entry name" value="MppA"/>
    <property type="match status" value="1"/>
</dbReference>
<dbReference type="Gene3D" id="3.10.105.10">
    <property type="entry name" value="Dipeptide-binding Protein, Domain 3"/>
    <property type="match status" value="1"/>
</dbReference>
<protein>
    <submittedName>
        <fullName evidence="6">ABC-type dipeptide transport system, periplasmic component</fullName>
    </submittedName>
</protein>
<dbReference type="RefSeq" id="WP_015302245.1">
    <property type="nucleotide sequence ID" value="NC_019964.1"/>
</dbReference>
<dbReference type="InterPro" id="IPR030678">
    <property type="entry name" value="Peptide/Ni-bd"/>
</dbReference>
<dbReference type="PANTHER" id="PTHR30290:SF9">
    <property type="entry name" value="OLIGOPEPTIDE-BINDING PROTEIN APPA"/>
    <property type="match status" value="1"/>
</dbReference>
<dbReference type="PANTHER" id="PTHR30290">
    <property type="entry name" value="PERIPLASMIC BINDING COMPONENT OF ABC TRANSPORTER"/>
    <property type="match status" value="1"/>
</dbReference>
<dbReference type="GO" id="GO:1904680">
    <property type="term" value="F:peptide transmembrane transporter activity"/>
    <property type="evidence" value="ECO:0007669"/>
    <property type="project" value="TreeGrafter"/>
</dbReference>
<dbReference type="InterPro" id="IPR000914">
    <property type="entry name" value="SBP_5_dom"/>
</dbReference>
<dbReference type="Pfam" id="PF00496">
    <property type="entry name" value="SBP_bac_5"/>
    <property type="match status" value="1"/>
</dbReference>
<sequence>MARPTTLSRRRLLATGAVVSGAAIAGCIGGDGNGDGDGDGLVDPEDFQYDREEPDDEEAARQSELHYTQEQERSEDFDPVVSNDAYSFQVFNWVFDGLYEFDDGLGLEPKLATGDPEIENDGTRFIYELADGAEFSNGNPVTAEDVEHSFIAPVLEQTENAPEYSMIEATEVIDERSLQVDLVEPYGPWETLTQAISVVSKQDRLADPEAYDEATPDTVEANPDQLTEYVNTSYNDDPVGNTVGSGPFEFEEFSLNGPATLVRRDDYWGEPQPYLQRVTFEAAADPSSRVSQIQADDTDAISGIPDNSWPELDQDGVRRHMSESPSYMYLAFNCTDEADTSSPEIRRAICQSFSMRDFVETNASNTTQPITTPVPPITNEEWGFPMDEWRDEYYPEYDPDNAESLLGEHAPDDFNPTIITPSGIRADLAERIATRLDEIGYSAQVQELDFGTLTDTYITGNPDDYEMYLLGWTGGPDPDTYLYNLFHEEAAGLSQGHFYEGSDSFHDDILAARQTADQDERYDLYEGVLIEILEQLPALPAFTQHNTMAAGTHVKDLHAHPNVATNPQLATQYGNVWVEES</sequence>
<evidence type="ECO:0000313" key="6">
    <source>
        <dbReference type="EMBL" id="AGB17662.1"/>
    </source>
</evidence>
<evidence type="ECO:0000259" key="5">
    <source>
        <dbReference type="Pfam" id="PF00496"/>
    </source>
</evidence>
<dbReference type="GO" id="GO:0042597">
    <property type="term" value="C:periplasmic space"/>
    <property type="evidence" value="ECO:0007669"/>
    <property type="project" value="UniProtKB-ARBA"/>
</dbReference>
<accession>L0II51</accession>
<feature type="domain" description="Solute-binding protein family 5" evidence="5">
    <location>
        <begin position="107"/>
        <end position="489"/>
    </location>
</feature>
<evidence type="ECO:0000256" key="1">
    <source>
        <dbReference type="ARBA" id="ARBA00005695"/>
    </source>
</evidence>
<evidence type="ECO:0000256" key="2">
    <source>
        <dbReference type="ARBA" id="ARBA00022448"/>
    </source>
</evidence>
<dbReference type="Gene3D" id="3.40.190.10">
    <property type="entry name" value="Periplasmic binding protein-like II"/>
    <property type="match status" value="1"/>
</dbReference>